<feature type="transmembrane region" description="Helical" evidence="1">
    <location>
        <begin position="91"/>
        <end position="108"/>
    </location>
</feature>
<evidence type="ECO:0000256" key="1">
    <source>
        <dbReference type="SAM" id="Phobius"/>
    </source>
</evidence>
<reference evidence="2" key="1">
    <citation type="submission" date="2014-11" db="EMBL/GenBank/DDBJ databases">
        <authorList>
            <person name="Zhu J."/>
            <person name="Qi W."/>
            <person name="Song R."/>
        </authorList>
    </citation>
    <scope>NUCLEOTIDE SEQUENCE</scope>
</reference>
<feature type="transmembrane region" description="Helical" evidence="1">
    <location>
        <begin position="24"/>
        <end position="42"/>
    </location>
</feature>
<organism evidence="2">
    <name type="scientific">uncultured Poseidoniia archaeon</name>
    <dbReference type="NCBI Taxonomy" id="1697135"/>
    <lineage>
        <taxon>Archaea</taxon>
        <taxon>Methanobacteriati</taxon>
        <taxon>Thermoplasmatota</taxon>
        <taxon>Candidatus Poseidoniia</taxon>
        <taxon>environmental samples</taxon>
    </lineage>
</organism>
<dbReference type="AlphaFoldDB" id="A0A1B1TCG0"/>
<keyword evidence="1" id="KW-1133">Transmembrane helix</keyword>
<accession>A0A1B1TCG0</accession>
<keyword evidence="1" id="KW-0812">Transmembrane</keyword>
<sequence>MSNDAIPLDIDHAKHSVGGMSGHIFRRFTHVIMCLVPILYYTKGDQLSNFFSMEPNQFVTYCLLILILLEILRLYFGIIIVGQREYEAKQVSALAWGAFAVCLALIISPESKNFDGLESGMYAAPLIWGLTFVDPIMGEIKRSKKGIKAAIFGGLITSYVIWLSSSYFLGTPIIASIILAPMTVLGELPTVRWIDDNATMILLPLTVLLLIEPFL</sequence>
<reference evidence="2" key="2">
    <citation type="journal article" date="2015" name="ISME J.">
        <title>A new class of marine Euryarchaeota group II from the Mediterranean deep chlorophyll maximum.</title>
        <authorList>
            <person name="Martin-Cuadrado A.B."/>
            <person name="Garcia-Heredia I."/>
            <person name="Molto A.G."/>
            <person name="Lopez-Ubeda R."/>
            <person name="Kimes N."/>
            <person name="Lopez-Garcia P."/>
            <person name="Moreira D."/>
            <person name="Rodriguez-Valera F."/>
        </authorList>
    </citation>
    <scope>NUCLEOTIDE SEQUENCE</scope>
</reference>
<evidence type="ECO:0000313" key="2">
    <source>
        <dbReference type="EMBL" id="ANV79962.1"/>
    </source>
</evidence>
<proteinExistence type="predicted"/>
<name>A0A1B1TCG0_9ARCH</name>
<feature type="transmembrane region" description="Helical" evidence="1">
    <location>
        <begin position="58"/>
        <end position="79"/>
    </location>
</feature>
<protein>
    <submittedName>
        <fullName evidence="2">Putative membrane protein</fullName>
    </submittedName>
</protein>
<keyword evidence="1" id="KW-0472">Membrane</keyword>
<feature type="transmembrane region" description="Helical" evidence="1">
    <location>
        <begin position="120"/>
        <end position="137"/>
    </location>
</feature>
<feature type="transmembrane region" description="Helical" evidence="1">
    <location>
        <begin position="149"/>
        <end position="178"/>
    </location>
</feature>
<dbReference type="EMBL" id="KP211862">
    <property type="protein sequence ID" value="ANV79962.1"/>
    <property type="molecule type" value="Genomic_DNA"/>
</dbReference>